<evidence type="ECO:0000313" key="2">
    <source>
        <dbReference type="Proteomes" id="UP001549320"/>
    </source>
</evidence>
<name>A0ABV2QF06_9BURK</name>
<reference evidence="1 2" key="1">
    <citation type="submission" date="2024-06" db="EMBL/GenBank/DDBJ databases">
        <title>Sorghum-associated microbial communities from plants grown in Nebraska, USA.</title>
        <authorList>
            <person name="Schachtman D."/>
        </authorList>
    </citation>
    <scope>NUCLEOTIDE SEQUENCE [LARGE SCALE GENOMIC DNA]</scope>
    <source>
        <strain evidence="1 2">2709</strain>
    </source>
</reference>
<protein>
    <submittedName>
        <fullName evidence="1">Uncharacterized protein</fullName>
    </submittedName>
</protein>
<sequence length="106" mass="11694">MPVIKIFSAASLSPDQIEIVGSDLEKLCMELLRAQPTAIQIAFLPAVMARGASILMEMHYRAQPYRDTQALNAFMDGAERSLLKNLGQTPRIRCFSVDVIGLSARN</sequence>
<keyword evidence="2" id="KW-1185">Reference proteome</keyword>
<accession>A0ABV2QF06</accession>
<evidence type="ECO:0000313" key="1">
    <source>
        <dbReference type="EMBL" id="MET4579605.1"/>
    </source>
</evidence>
<proteinExistence type="predicted"/>
<dbReference type="EMBL" id="JBEPSH010000010">
    <property type="protein sequence ID" value="MET4579605.1"/>
    <property type="molecule type" value="Genomic_DNA"/>
</dbReference>
<dbReference type="Proteomes" id="UP001549320">
    <property type="component" value="Unassembled WGS sequence"/>
</dbReference>
<organism evidence="1 2">
    <name type="scientific">Ottowia thiooxydans</name>
    <dbReference type="NCBI Taxonomy" id="219182"/>
    <lineage>
        <taxon>Bacteria</taxon>
        <taxon>Pseudomonadati</taxon>
        <taxon>Pseudomonadota</taxon>
        <taxon>Betaproteobacteria</taxon>
        <taxon>Burkholderiales</taxon>
        <taxon>Comamonadaceae</taxon>
        <taxon>Ottowia</taxon>
    </lineage>
</organism>
<comment type="caution">
    <text evidence="1">The sequence shown here is derived from an EMBL/GenBank/DDBJ whole genome shotgun (WGS) entry which is preliminary data.</text>
</comment>
<dbReference type="RefSeq" id="WP_354447838.1">
    <property type="nucleotide sequence ID" value="NZ_JBEPSH010000010.1"/>
</dbReference>
<gene>
    <name evidence="1" type="ORF">ABIE13_004742</name>
</gene>